<dbReference type="SUPFAM" id="SSF56317">
    <property type="entry name" value="Carbon-nitrogen hydrolase"/>
    <property type="match status" value="1"/>
</dbReference>
<accession>A0ABW8SPU7</accession>
<evidence type="ECO:0000313" key="2">
    <source>
        <dbReference type="Proteomes" id="UP001623660"/>
    </source>
</evidence>
<reference evidence="1 2" key="1">
    <citation type="submission" date="2024-11" db="EMBL/GenBank/DDBJ databases">
        <authorList>
            <person name="Heng Y.C."/>
            <person name="Lim A.C.H."/>
            <person name="Lee J.K.Y."/>
            <person name="Kittelmann S."/>
        </authorList>
    </citation>
    <scope>NUCLEOTIDE SEQUENCE [LARGE SCALE GENOMIC DNA]</scope>
    <source>
        <strain evidence="1 2">WILCCON 0269</strain>
    </source>
</reference>
<dbReference type="Proteomes" id="UP001623660">
    <property type="component" value="Unassembled WGS sequence"/>
</dbReference>
<dbReference type="InterPro" id="IPR036526">
    <property type="entry name" value="C-N_Hydrolase_sf"/>
</dbReference>
<dbReference type="RefSeq" id="WP_406794221.1">
    <property type="nucleotide sequence ID" value="NZ_JBJHZX010000047.1"/>
</dbReference>
<gene>
    <name evidence="1" type="ORF">ACJDU8_21470</name>
</gene>
<name>A0ABW8SPU7_9CLOT</name>
<comment type="caution">
    <text evidence="1">The sequence shown here is derived from an EMBL/GenBank/DDBJ whole genome shotgun (WGS) entry which is preliminary data.</text>
</comment>
<organism evidence="1 2">
    <name type="scientific">Candidatus Clostridium eludens</name>
    <dbReference type="NCBI Taxonomy" id="3381663"/>
    <lineage>
        <taxon>Bacteria</taxon>
        <taxon>Bacillati</taxon>
        <taxon>Bacillota</taxon>
        <taxon>Clostridia</taxon>
        <taxon>Eubacteriales</taxon>
        <taxon>Clostridiaceae</taxon>
        <taxon>Clostridium</taxon>
    </lineage>
</organism>
<dbReference type="Gene3D" id="3.60.110.10">
    <property type="entry name" value="Carbon-nitrogen hydrolase"/>
    <property type="match status" value="1"/>
</dbReference>
<dbReference type="EMBL" id="JBJHZX010000047">
    <property type="protein sequence ID" value="MFL0198112.1"/>
    <property type="molecule type" value="Genomic_DNA"/>
</dbReference>
<evidence type="ECO:0008006" key="3">
    <source>
        <dbReference type="Google" id="ProtNLM"/>
    </source>
</evidence>
<protein>
    <recommendedName>
        <fullName evidence="3">CN hydrolase domain-containing protein</fullName>
    </recommendedName>
</protein>
<keyword evidence="2" id="KW-1185">Reference proteome</keyword>
<evidence type="ECO:0000313" key="1">
    <source>
        <dbReference type="EMBL" id="MFL0198112.1"/>
    </source>
</evidence>
<proteinExistence type="predicted"/>
<sequence>MKVLHAAICRGFSLNWGNEVKQCIDSICNLVKQNKIEGTYYISRKFTYNKIINLRQDYCMTRMVDKNAMPALIDIIIESNNFEMFTDEIKVNLTVFQDFMKYVTEFEYNNINYYYYPYMISPQELQLINVLYYIKNVGELKNENKLKNPEELFKVINYNYNKLNFNINNDDDRNNIKEINVQKLIEIDNYNIFAIRVGNKLNKEKIKVALGNVKLSEMNFINVLIRSVPCRSYERYKNLAEVVKEAIKNKVDMLVLPESYLPIEWLSIVMSISARTQMAIITGIEHVVSGKSVYNFTATILPFTYENCKYAYLNMHNKVVYSPEEKFTIEGYRYKCVEGKNHELFVWNNLWFPVYCCFEFADIRARAMFQSIADMVVTIEWNHDVNYYSNIIESLNRDLHCYCIQVNTSNYGDSRLIKPSKTENKDILRIKGGINSTALIDEINIKALRDFQIKEYSLQKLDKTFKPTPPFFSAEIVNKKRNGSLWSEIQNIIEK</sequence>